<keyword evidence="3" id="KW-1185">Reference proteome</keyword>
<sequence>MNIFLGLMLFFVCDITLLCMDTIDDMPNINSLQDANEIDFSRRQKAKNNANKKWSKTMKLIKKVLSYLRKEFVKTNVHHFIVLESNTTDYNTDTSKQGKNIDEVTSNEQIHHVTDQYSIDKNNVKYSYVNNDL</sequence>
<dbReference type="EMBL" id="LWCA01000561">
    <property type="protein sequence ID" value="OAF67845.1"/>
    <property type="molecule type" value="Genomic_DNA"/>
</dbReference>
<feature type="signal peptide" evidence="1">
    <location>
        <begin position="1"/>
        <end position="19"/>
    </location>
</feature>
<dbReference type="AlphaFoldDB" id="A0A177B0R9"/>
<evidence type="ECO:0000313" key="2">
    <source>
        <dbReference type="EMBL" id="OAF67845.1"/>
    </source>
</evidence>
<evidence type="ECO:0000256" key="1">
    <source>
        <dbReference type="SAM" id="SignalP"/>
    </source>
</evidence>
<protein>
    <submittedName>
        <fullName evidence="2">Uncharacterized protein</fullName>
    </submittedName>
</protein>
<reference evidence="2 3" key="1">
    <citation type="submission" date="2016-04" db="EMBL/GenBank/DDBJ databases">
        <title>The genome of Intoshia linei affirms orthonectids as highly simplified spiralians.</title>
        <authorList>
            <person name="Mikhailov K.V."/>
            <person name="Slusarev G.S."/>
            <person name="Nikitin M.A."/>
            <person name="Logacheva M.D."/>
            <person name="Penin A."/>
            <person name="Aleoshin V."/>
            <person name="Panchin Y.V."/>
        </authorList>
    </citation>
    <scope>NUCLEOTIDE SEQUENCE [LARGE SCALE GENOMIC DNA]</scope>
    <source>
        <strain evidence="2">Intl2013</strain>
        <tissue evidence="2">Whole animal</tissue>
    </source>
</reference>
<gene>
    <name evidence="2" type="ORF">A3Q56_04410</name>
</gene>
<feature type="chain" id="PRO_5008056783" evidence="1">
    <location>
        <begin position="20"/>
        <end position="133"/>
    </location>
</feature>
<accession>A0A177B0R9</accession>
<organism evidence="2 3">
    <name type="scientific">Intoshia linei</name>
    <dbReference type="NCBI Taxonomy" id="1819745"/>
    <lineage>
        <taxon>Eukaryota</taxon>
        <taxon>Metazoa</taxon>
        <taxon>Spiralia</taxon>
        <taxon>Lophotrochozoa</taxon>
        <taxon>Mesozoa</taxon>
        <taxon>Orthonectida</taxon>
        <taxon>Rhopaluridae</taxon>
        <taxon>Intoshia</taxon>
    </lineage>
</organism>
<keyword evidence="1" id="KW-0732">Signal</keyword>
<comment type="caution">
    <text evidence="2">The sequence shown here is derived from an EMBL/GenBank/DDBJ whole genome shotgun (WGS) entry which is preliminary data.</text>
</comment>
<proteinExistence type="predicted"/>
<dbReference type="Proteomes" id="UP000078046">
    <property type="component" value="Unassembled WGS sequence"/>
</dbReference>
<evidence type="ECO:0000313" key="3">
    <source>
        <dbReference type="Proteomes" id="UP000078046"/>
    </source>
</evidence>
<name>A0A177B0R9_9BILA</name>